<proteinExistence type="predicted"/>
<sequence length="103" mass="11765">MFRFEWDGDGTCMFQDAFYLIKLDMPDPGAGCNSPQVEGAYVLYLSSSSIPGCPFNRVFWFLIDCYQILKFRGSGCLQCMLELARFTLEEHGMERSSILKSVH</sequence>
<evidence type="ECO:0000313" key="1">
    <source>
        <dbReference type="EMBL" id="BBH85324.1"/>
    </source>
</evidence>
<name>A0A455SJU1_9CHLR</name>
<accession>A0A455SJU1</accession>
<reference evidence="1" key="1">
    <citation type="submission" date="2018-12" db="EMBL/GenBank/DDBJ databases">
        <title>Novel natural products biosynthetic potential of the class Ktedonobacteria.</title>
        <authorList>
            <person name="Zheng Y."/>
            <person name="Saitou A."/>
            <person name="Wang C.M."/>
            <person name="Toyoda A."/>
            <person name="Minakuchi Y."/>
            <person name="Sekiguchi Y."/>
            <person name="Ueda K."/>
            <person name="Takano H."/>
            <person name="Sakai Y."/>
            <person name="Yokota A."/>
            <person name="Yabe S."/>
        </authorList>
    </citation>
    <scope>NUCLEOTIDE SEQUENCE</scope>
    <source>
        <strain evidence="1">COM3</strain>
    </source>
</reference>
<organism evidence="1">
    <name type="scientific">Thermosporothrix sp. COM3</name>
    <dbReference type="NCBI Taxonomy" id="2490863"/>
    <lineage>
        <taxon>Bacteria</taxon>
        <taxon>Bacillati</taxon>
        <taxon>Chloroflexota</taxon>
        <taxon>Ktedonobacteria</taxon>
        <taxon>Ktedonobacterales</taxon>
        <taxon>Thermosporotrichaceae</taxon>
        <taxon>Thermosporothrix</taxon>
    </lineage>
</organism>
<gene>
    <name evidence="1" type="ORF">KTC_00750</name>
</gene>
<dbReference type="EMBL" id="AP019376">
    <property type="protein sequence ID" value="BBH85324.1"/>
    <property type="molecule type" value="Genomic_DNA"/>
</dbReference>
<dbReference type="AlphaFoldDB" id="A0A455SJU1"/>
<protein>
    <submittedName>
        <fullName evidence="1">Uncharacterized protein</fullName>
    </submittedName>
</protein>